<dbReference type="VEuPathDB" id="TriTrypDB:C4B63_19g12"/>
<dbReference type="VEuPathDB" id="TriTrypDB:TcCLB.509835.30"/>
<dbReference type="EMBL" id="PRFA01000019">
    <property type="protein sequence ID" value="PWU96182.1"/>
    <property type="molecule type" value="Genomic_DNA"/>
</dbReference>
<proteinExistence type="predicted"/>
<dbReference type="VEuPathDB" id="TriTrypDB:TcCLB.504235.9"/>
<keyword evidence="1" id="KW-0812">Transmembrane</keyword>
<dbReference type="VEuPathDB" id="TriTrypDB:TcG_01734"/>
<feature type="transmembrane region" description="Helical" evidence="1">
    <location>
        <begin position="78"/>
        <end position="103"/>
    </location>
</feature>
<dbReference type="VEuPathDB" id="TriTrypDB:ECC02_007523"/>
<feature type="transmembrane region" description="Helical" evidence="1">
    <location>
        <begin position="258"/>
        <end position="284"/>
    </location>
</feature>
<feature type="signal peptide" evidence="2">
    <location>
        <begin position="1"/>
        <end position="42"/>
    </location>
</feature>
<feature type="transmembrane region" description="Helical" evidence="1">
    <location>
        <begin position="124"/>
        <end position="151"/>
    </location>
</feature>
<name>A0A2V2VL85_TRYCR</name>
<dbReference type="VEuPathDB" id="TriTrypDB:TcG_01733"/>
<gene>
    <name evidence="3" type="ORF">C4B63_19g12</name>
</gene>
<organism evidence="3 4">
    <name type="scientific">Trypanosoma cruzi</name>
    <dbReference type="NCBI Taxonomy" id="5693"/>
    <lineage>
        <taxon>Eukaryota</taxon>
        <taxon>Discoba</taxon>
        <taxon>Euglenozoa</taxon>
        <taxon>Kinetoplastea</taxon>
        <taxon>Metakinetoplastina</taxon>
        <taxon>Trypanosomatida</taxon>
        <taxon>Trypanosomatidae</taxon>
        <taxon>Trypanosoma</taxon>
        <taxon>Schizotrypanum</taxon>
    </lineage>
</organism>
<keyword evidence="1" id="KW-1133">Transmembrane helix</keyword>
<evidence type="ECO:0000256" key="2">
    <source>
        <dbReference type="SAM" id="SignalP"/>
    </source>
</evidence>
<dbReference type="Proteomes" id="UP000246121">
    <property type="component" value="Unassembled WGS sequence"/>
</dbReference>
<dbReference type="VEuPathDB" id="TriTrypDB:TCSYLVIO_005497"/>
<dbReference type="VEuPathDB" id="TriTrypDB:TcBrA4_0057570"/>
<dbReference type="VEuPathDB" id="TriTrypDB:C3747_9g66"/>
<dbReference type="PANTHER" id="PTHR39669">
    <property type="entry name" value="MEMBRANE-ASSOCIATED PROTEIN"/>
    <property type="match status" value="1"/>
</dbReference>
<evidence type="ECO:0000256" key="1">
    <source>
        <dbReference type="SAM" id="Phobius"/>
    </source>
</evidence>
<reference evidence="3 4" key="1">
    <citation type="journal article" date="2018" name="Microb. Genom.">
        <title>Expanding an expanded genome: long-read sequencing of Trypanosoma cruzi.</title>
        <authorList>
            <person name="Berna L."/>
            <person name="Rodriguez M."/>
            <person name="Chiribao M.L."/>
            <person name="Parodi-Talice A."/>
            <person name="Pita S."/>
            <person name="Rijo G."/>
            <person name="Alvarez-Valin F."/>
            <person name="Robello C."/>
        </authorList>
    </citation>
    <scope>NUCLEOTIDE SEQUENCE [LARGE SCALE GENOMIC DNA]</scope>
    <source>
        <strain evidence="3 4">Dm28c</strain>
    </source>
</reference>
<dbReference type="PANTHER" id="PTHR39669:SF2">
    <property type="entry name" value="MEMBRANE-ASSOCIATED PROTEIN"/>
    <property type="match status" value="1"/>
</dbReference>
<feature type="transmembrane region" description="Helical" evidence="1">
    <location>
        <begin position="225"/>
        <end position="246"/>
    </location>
</feature>
<comment type="caution">
    <text evidence="3">The sequence shown here is derived from an EMBL/GenBank/DDBJ whole genome shotgun (WGS) entry which is preliminary data.</text>
</comment>
<sequence>MYSCLSLRLLVGGGMGFASRRRAAMVLSLLVFLLVVPCGVFSQYSLECQNVWEGPNAENDIIACLSNKDRLKGQWRLFILPALNVVILAMLLLSFPLLFLCALCCRCCCTPGTAGSTKRARCCMWLWILYAVIWSGVMFYLVFFGAGLLIATAPRLLEDFVSGPLDYFNSTAERVLDFASDWSTGERKPLDAIPLDLSDFTTVHEQAMGFIALARRYYFDYLDKVSIATFCVSSVGLVLIILILPFACCHCCIPCFPLILSCLYWVTGVLFAVLGTVVSVLAYATTVGCGELELQYTRQPGVFQWYAVPYCQRQFNFSNINKMIREKELELSREACNQLLGVCESVTPGETAAEPMKLLAAGVIPSAIPGVIPAAFPAVPGVAVPGSVPAAVTGVPGAVSGGVPAVVPGGLPEGVPGAPGAAPEGAPGAVPGTATGDSAAIAALARSGALSGNDGAPLDISSLAGSDGVGLAGGASSIESFEGLPPGIDLSSIKDMPGASESIKKALESRNISEDILRMAPGGLNADLLKMLSNATALSNLFARPLVCGKGLSNASECGDFGTMASILLDTKLQKNIPGCVSKNGDCTLTDCAATCTIDFLKDASTMILSKGEMARNASNALSYARPLLECNFVIDKVATGLAKCDDLRKGTIMLGMGFLVGGMIFGLAIYIALRGACVWGETFPKLRRKPREE</sequence>
<evidence type="ECO:0000313" key="3">
    <source>
        <dbReference type="EMBL" id="PWU96182.1"/>
    </source>
</evidence>
<protein>
    <submittedName>
        <fullName evidence="3">Uncharacterized protein</fullName>
    </submittedName>
</protein>
<feature type="chain" id="PRO_5016058935" evidence="2">
    <location>
        <begin position="43"/>
        <end position="694"/>
    </location>
</feature>
<dbReference type="VEuPathDB" id="TriTrypDB:Tc_MARK_4164"/>
<keyword evidence="1" id="KW-0472">Membrane</keyword>
<accession>A0A2V2VL85</accession>
<dbReference type="VEuPathDB" id="TriTrypDB:TCDM_08045"/>
<dbReference type="AlphaFoldDB" id="A0A2V2VL85"/>
<dbReference type="VEuPathDB" id="TriTrypDB:TcCL_ESM04339"/>
<keyword evidence="2" id="KW-0732">Signal</keyword>
<dbReference type="VEuPathDB" id="TriTrypDB:TcCL_Unassigned03859"/>
<dbReference type="VEuPathDB" id="TriTrypDB:TCSYLVIO_005498"/>
<dbReference type="VEuPathDB" id="TriTrypDB:TcYC6_0073880"/>
<feature type="transmembrane region" description="Helical" evidence="1">
    <location>
        <begin position="653"/>
        <end position="674"/>
    </location>
</feature>
<dbReference type="VEuPathDB" id="TriTrypDB:BCY84_14739"/>
<evidence type="ECO:0000313" key="4">
    <source>
        <dbReference type="Proteomes" id="UP000246121"/>
    </source>
</evidence>
<dbReference type="VEuPathDB" id="TriTrypDB:TCDM_00563"/>